<dbReference type="RefSeq" id="WP_091827884.1">
    <property type="nucleotide sequence ID" value="NZ_FNRJ01000021.1"/>
</dbReference>
<dbReference type="OrthoDB" id="9793784at2"/>
<keyword evidence="5" id="KW-0349">Heme</keyword>
<evidence type="ECO:0000313" key="15">
    <source>
        <dbReference type="EMBL" id="SEB13823.1"/>
    </source>
</evidence>
<proteinExistence type="inferred from homology"/>
<dbReference type="SUPFAM" id="SSF81342">
    <property type="entry name" value="Transmembrane di-heme cytochromes"/>
    <property type="match status" value="1"/>
</dbReference>
<evidence type="ECO:0000256" key="5">
    <source>
        <dbReference type="ARBA" id="ARBA00022617"/>
    </source>
</evidence>
<evidence type="ECO:0000256" key="6">
    <source>
        <dbReference type="ARBA" id="ARBA00022692"/>
    </source>
</evidence>
<feature type="transmembrane region" description="Helical" evidence="13">
    <location>
        <begin position="12"/>
        <end position="36"/>
    </location>
</feature>
<comment type="subcellular location">
    <subcellularLocation>
        <location evidence="2">Cell membrane</location>
        <topology evidence="2">Multi-pass membrane protein</topology>
    </subcellularLocation>
</comment>
<protein>
    <submittedName>
        <fullName evidence="15">Cytochrome b561</fullName>
    </submittedName>
</protein>
<evidence type="ECO:0000256" key="10">
    <source>
        <dbReference type="ARBA" id="ARBA00023004"/>
    </source>
</evidence>
<evidence type="ECO:0000256" key="8">
    <source>
        <dbReference type="ARBA" id="ARBA00022982"/>
    </source>
</evidence>
<dbReference type="InterPro" id="IPR011577">
    <property type="entry name" value="Cyt_b561_bac/Ni-Hgenase"/>
</dbReference>
<keyword evidence="8" id="KW-0249">Electron transport</keyword>
<keyword evidence="4" id="KW-1003">Cell membrane</keyword>
<comment type="cofactor">
    <cofactor evidence="1">
        <name>heme b</name>
        <dbReference type="ChEBI" id="CHEBI:60344"/>
    </cofactor>
</comment>
<dbReference type="InterPro" id="IPR016174">
    <property type="entry name" value="Di-haem_cyt_TM"/>
</dbReference>
<dbReference type="GO" id="GO:0020037">
    <property type="term" value="F:heme binding"/>
    <property type="evidence" value="ECO:0007669"/>
    <property type="project" value="TreeGrafter"/>
</dbReference>
<evidence type="ECO:0000256" key="4">
    <source>
        <dbReference type="ARBA" id="ARBA00022475"/>
    </source>
</evidence>
<evidence type="ECO:0000256" key="1">
    <source>
        <dbReference type="ARBA" id="ARBA00001970"/>
    </source>
</evidence>
<dbReference type="GO" id="GO:0022904">
    <property type="term" value="P:respiratory electron transport chain"/>
    <property type="evidence" value="ECO:0007669"/>
    <property type="project" value="InterPro"/>
</dbReference>
<gene>
    <name evidence="15" type="ORF">SAMN02745729_12142</name>
</gene>
<evidence type="ECO:0000256" key="7">
    <source>
        <dbReference type="ARBA" id="ARBA00022723"/>
    </source>
</evidence>
<keyword evidence="11 13" id="KW-0472">Membrane</keyword>
<keyword evidence="9 13" id="KW-1133">Transmembrane helix</keyword>
<reference evidence="16" key="1">
    <citation type="submission" date="2016-10" db="EMBL/GenBank/DDBJ databases">
        <authorList>
            <person name="Varghese N."/>
            <person name="Submissions S."/>
        </authorList>
    </citation>
    <scope>NUCLEOTIDE SEQUENCE [LARGE SCALE GENOMIC DNA]</scope>
    <source>
        <strain evidence="16">DSM 11526</strain>
    </source>
</reference>
<organism evidence="15 16">
    <name type="scientific">Marinobacterium iners DSM 11526</name>
    <dbReference type="NCBI Taxonomy" id="1122198"/>
    <lineage>
        <taxon>Bacteria</taxon>
        <taxon>Pseudomonadati</taxon>
        <taxon>Pseudomonadota</taxon>
        <taxon>Gammaproteobacteria</taxon>
        <taxon>Oceanospirillales</taxon>
        <taxon>Oceanospirillaceae</taxon>
        <taxon>Marinobacterium</taxon>
    </lineage>
</organism>
<keyword evidence="7" id="KW-0479">Metal-binding</keyword>
<dbReference type="EMBL" id="FNRJ01000021">
    <property type="protein sequence ID" value="SEB13823.1"/>
    <property type="molecule type" value="Genomic_DNA"/>
</dbReference>
<evidence type="ECO:0000256" key="3">
    <source>
        <dbReference type="ARBA" id="ARBA00022448"/>
    </source>
</evidence>
<dbReference type="GO" id="GO:0046872">
    <property type="term" value="F:metal ion binding"/>
    <property type="evidence" value="ECO:0007669"/>
    <property type="project" value="UniProtKB-KW"/>
</dbReference>
<evidence type="ECO:0000313" key="16">
    <source>
        <dbReference type="Proteomes" id="UP000242469"/>
    </source>
</evidence>
<evidence type="ECO:0000256" key="12">
    <source>
        <dbReference type="ARBA" id="ARBA00037975"/>
    </source>
</evidence>
<evidence type="ECO:0000259" key="14">
    <source>
        <dbReference type="Pfam" id="PF01292"/>
    </source>
</evidence>
<feature type="domain" description="Cytochrome b561 bacterial/Ni-hydrogenase" evidence="14">
    <location>
        <begin position="11"/>
        <end position="181"/>
    </location>
</feature>
<dbReference type="AlphaFoldDB" id="A0A1H4GWB2"/>
<evidence type="ECO:0000256" key="2">
    <source>
        <dbReference type="ARBA" id="ARBA00004651"/>
    </source>
</evidence>
<evidence type="ECO:0000256" key="11">
    <source>
        <dbReference type="ARBA" id="ARBA00023136"/>
    </source>
</evidence>
<dbReference type="Pfam" id="PF01292">
    <property type="entry name" value="Ni_hydr_CYTB"/>
    <property type="match status" value="1"/>
</dbReference>
<comment type="similarity">
    <text evidence="12">Belongs to the cytochrome b561 family.</text>
</comment>
<accession>A0A1H4GWB2</accession>
<dbReference type="Proteomes" id="UP000242469">
    <property type="component" value="Unassembled WGS sequence"/>
</dbReference>
<dbReference type="STRING" id="1122198.SAMN02745729_12142"/>
<keyword evidence="16" id="KW-1185">Reference proteome</keyword>
<feature type="transmembrane region" description="Helical" evidence="13">
    <location>
        <begin position="145"/>
        <end position="165"/>
    </location>
</feature>
<feature type="transmembrane region" description="Helical" evidence="13">
    <location>
        <begin position="90"/>
        <end position="112"/>
    </location>
</feature>
<dbReference type="GO" id="GO:0005886">
    <property type="term" value="C:plasma membrane"/>
    <property type="evidence" value="ECO:0007669"/>
    <property type="project" value="UniProtKB-SubCell"/>
</dbReference>
<dbReference type="GO" id="GO:0009055">
    <property type="term" value="F:electron transfer activity"/>
    <property type="evidence" value="ECO:0007669"/>
    <property type="project" value="InterPro"/>
</dbReference>
<keyword evidence="6 13" id="KW-0812">Transmembrane</keyword>
<keyword evidence="10" id="KW-0408">Iron</keyword>
<dbReference type="PANTHER" id="PTHR30529:SF1">
    <property type="entry name" value="CYTOCHROME B561 HOMOLOG 2"/>
    <property type="match status" value="1"/>
</dbReference>
<evidence type="ECO:0000256" key="9">
    <source>
        <dbReference type="ARBA" id="ARBA00022989"/>
    </source>
</evidence>
<feature type="transmembrane region" description="Helical" evidence="13">
    <location>
        <begin position="51"/>
        <end position="70"/>
    </location>
</feature>
<dbReference type="Gene3D" id="1.20.950.20">
    <property type="entry name" value="Transmembrane di-heme cytochromes, Chain C"/>
    <property type="match status" value="1"/>
</dbReference>
<sequence length="193" mass="21652">MPALRNTIESYGLISILLHWLVALTVFGLIALGLWMVELNYYSPWYKLAPFWHKSIGLSLAAVLVARLLWRLTNPQPKTLPSHRHWEVRLAHAAHALLYFMLFAILISGYLISTAKGQGISVFGWFELPALITGLPGQADRAGAVHYWLAMGVLALVALHILGALKHHFIDRDTTLIRMLRPGSTNTKESHNE</sequence>
<dbReference type="PANTHER" id="PTHR30529">
    <property type="entry name" value="CYTOCHROME B561"/>
    <property type="match status" value="1"/>
</dbReference>
<dbReference type="InterPro" id="IPR052168">
    <property type="entry name" value="Cytochrome_b561_oxidase"/>
</dbReference>
<keyword evidence="3" id="KW-0813">Transport</keyword>
<name>A0A1H4GWB2_9GAMM</name>
<evidence type="ECO:0000256" key="13">
    <source>
        <dbReference type="SAM" id="Phobius"/>
    </source>
</evidence>